<accession>Q5SEZ3</accession>
<sequence length="454" mass="47831">MPGATLSPWTMSYFAAACLFLVVGQCAMVAGYGYPFAAVESPATLALVHVVAIGWLGLLMTGALLQFVPVLVAAPLRAGRLALPALALLIPGLLLLVGGFAALGGAEGVSPAMLPSGALLLAMGFGLVIIMLATTLLTVRPLPLPARFVAVGLGALIAAVLVGGAFTLVLSGTVTNYAAIGLLLKGVPLHATLGLGGWLTFSAIGVSYRLLPMFMLARDDMWPTSRAVWWAGAAALAIVAARIVSIAVDSDGMEGAESVAAFLAVLAAVLYSADVLRLFRERRRKLVELNVRASYAAFAALFASVVMSALPTTRAAAGEGAAALVYLFVFGWLTGLGLAQLYKIVPFLTWLECYGPVLGRVPVPRVQDLVEEKRARLWFFVYYLAVIAATLSLFAQSPAAFRVAVLAQLCATVGLMVELVRARMLSSVVRPCAYPRARRGRISFSRSLDHRSNR</sequence>
<protein>
    <recommendedName>
        <fullName evidence="3">Transmembrane protein</fullName>
    </recommendedName>
</protein>
<keyword evidence="1" id="KW-1133">Transmembrane helix</keyword>
<dbReference type="AlphaFoldDB" id="Q5SEZ3"/>
<feature type="transmembrane region" description="Helical" evidence="1">
    <location>
        <begin position="118"/>
        <end position="139"/>
    </location>
</feature>
<feature type="transmembrane region" description="Helical" evidence="1">
    <location>
        <begin position="12"/>
        <end position="34"/>
    </location>
</feature>
<evidence type="ECO:0008006" key="3">
    <source>
        <dbReference type="Google" id="ProtNLM"/>
    </source>
</evidence>
<feature type="transmembrane region" description="Helical" evidence="1">
    <location>
        <begin position="189"/>
        <end position="208"/>
    </location>
</feature>
<feature type="transmembrane region" description="Helical" evidence="1">
    <location>
        <begin position="401"/>
        <end position="420"/>
    </location>
</feature>
<dbReference type="EMBL" id="AY536011">
    <property type="protein sequence ID" value="AAS92903.1"/>
    <property type="molecule type" value="Genomic_DNA"/>
</dbReference>
<keyword evidence="2" id="KW-0614">Plasmid</keyword>
<organism evidence="2">
    <name type="scientific">Rhizobium meliloti</name>
    <name type="common">Ensifer meliloti</name>
    <name type="synonym">Sinorhizobium meliloti</name>
    <dbReference type="NCBI Taxonomy" id="382"/>
    <lineage>
        <taxon>Bacteria</taxon>
        <taxon>Pseudomonadati</taxon>
        <taxon>Pseudomonadota</taxon>
        <taxon>Alphaproteobacteria</taxon>
        <taxon>Hyphomicrobiales</taxon>
        <taxon>Rhizobiaceae</taxon>
        <taxon>Sinorhizobium/Ensifer group</taxon>
        <taxon>Sinorhizobium</taxon>
    </lineage>
</organism>
<feature type="transmembrane region" description="Helical" evidence="1">
    <location>
        <begin position="46"/>
        <end position="74"/>
    </location>
</feature>
<feature type="transmembrane region" description="Helical" evidence="1">
    <location>
        <begin position="81"/>
        <end position="106"/>
    </location>
</feature>
<feature type="transmembrane region" description="Helical" evidence="1">
    <location>
        <begin position="291"/>
        <end position="310"/>
    </location>
</feature>
<reference evidence="2" key="1">
    <citation type="journal article" date="2004" name="Can. J. Microbiol.">
        <title>Experimental evidence for plasmid-borne nor-nir genes in Sinorhizobium meliloti JJ1c10.</title>
        <authorList>
            <person name="Chan Y.K."/>
            <person name="McCormick W.A."/>
        </authorList>
    </citation>
    <scope>NUCLEOTIDE SEQUENCE</scope>
    <source>
        <strain evidence="2">JJ1c10</strain>
        <plasmid evidence="2">pSymA</plasmid>
    </source>
</reference>
<reference evidence="2" key="2">
    <citation type="submission" date="2004-01" db="EMBL/GenBank/DDBJ databases">
        <authorList>
            <person name="Chan Y.-K."/>
            <person name="McCormick W.A."/>
        </authorList>
    </citation>
    <scope>NUCLEOTIDE SEQUENCE</scope>
    <source>
        <strain evidence="2">JJ1c10</strain>
        <plasmid evidence="2">pSymA</plasmid>
    </source>
</reference>
<evidence type="ECO:0000256" key="1">
    <source>
        <dbReference type="SAM" id="Phobius"/>
    </source>
</evidence>
<feature type="transmembrane region" description="Helical" evidence="1">
    <location>
        <begin position="377"/>
        <end position="395"/>
    </location>
</feature>
<gene>
    <name evidence="2" type="primary">hpn4</name>
</gene>
<geneLocation type="plasmid" evidence="2">
    <name>pSymA</name>
</geneLocation>
<proteinExistence type="predicted"/>
<evidence type="ECO:0000313" key="2">
    <source>
        <dbReference type="EMBL" id="AAS92903.1"/>
    </source>
</evidence>
<name>Q5SEZ3_RHIML</name>
<feature type="transmembrane region" description="Helical" evidence="1">
    <location>
        <begin position="322"/>
        <end position="342"/>
    </location>
</feature>
<feature type="transmembrane region" description="Helical" evidence="1">
    <location>
        <begin position="228"/>
        <end position="248"/>
    </location>
</feature>
<feature type="transmembrane region" description="Helical" evidence="1">
    <location>
        <begin position="260"/>
        <end position="279"/>
    </location>
</feature>
<keyword evidence="1" id="KW-0472">Membrane</keyword>
<keyword evidence="1" id="KW-0812">Transmembrane</keyword>
<feature type="transmembrane region" description="Helical" evidence="1">
    <location>
        <begin position="148"/>
        <end position="169"/>
    </location>
</feature>